<feature type="domain" description="F-box" evidence="1">
    <location>
        <begin position="54"/>
        <end position="100"/>
    </location>
</feature>
<name>A0AAV9X5K1_9PEZI</name>
<sequence length="308" mass="35712">MSSLLSECFSVLTEKRKLKIASQQILAKLASPFKMSTSGSKPTSDILEIEVPESLILRSLPAELHIHILSFLSLGDQINVIQTCSLWRHLLLTSASLKRTRYLLPHQARHSIPYIHRIIDPAGWFRIHLDFETRKVKKLRYCPIPDSARKWETEEGWVTDIPENMRYHDNWITLPSTCAFLDEPLIYPGPALSPPPRPETDTGMEVVIGKNGNERKLEYGHKYKKRTHIISEDLITLRMTSLPRGASYRAWDFTKEDVRVRDLMDWFSTCAILDGGKIYDRGEYELKFTHNYGNEKIYVYIFETGTEW</sequence>
<dbReference type="AlphaFoldDB" id="A0AAV9X5K1"/>
<dbReference type="PROSITE" id="PS50181">
    <property type="entry name" value="FBOX"/>
    <property type="match status" value="1"/>
</dbReference>
<proteinExistence type="predicted"/>
<dbReference type="CDD" id="cd09917">
    <property type="entry name" value="F-box_SF"/>
    <property type="match status" value="1"/>
</dbReference>
<gene>
    <name evidence="2" type="ORF">TWF694_011546</name>
</gene>
<dbReference type="Pfam" id="PF12937">
    <property type="entry name" value="F-box-like"/>
    <property type="match status" value="1"/>
</dbReference>
<protein>
    <recommendedName>
        <fullName evidence="1">F-box domain-containing protein</fullName>
    </recommendedName>
</protein>
<organism evidence="2 3">
    <name type="scientific">Orbilia ellipsospora</name>
    <dbReference type="NCBI Taxonomy" id="2528407"/>
    <lineage>
        <taxon>Eukaryota</taxon>
        <taxon>Fungi</taxon>
        <taxon>Dikarya</taxon>
        <taxon>Ascomycota</taxon>
        <taxon>Pezizomycotina</taxon>
        <taxon>Orbiliomycetes</taxon>
        <taxon>Orbiliales</taxon>
        <taxon>Orbiliaceae</taxon>
        <taxon>Orbilia</taxon>
    </lineage>
</organism>
<dbReference type="SUPFAM" id="SSF81383">
    <property type="entry name" value="F-box domain"/>
    <property type="match status" value="1"/>
</dbReference>
<dbReference type="InterPro" id="IPR036047">
    <property type="entry name" value="F-box-like_dom_sf"/>
</dbReference>
<reference evidence="2 3" key="1">
    <citation type="submission" date="2019-10" db="EMBL/GenBank/DDBJ databases">
        <authorList>
            <person name="Palmer J.M."/>
        </authorList>
    </citation>
    <scope>NUCLEOTIDE SEQUENCE [LARGE SCALE GENOMIC DNA]</scope>
    <source>
        <strain evidence="2 3">TWF694</strain>
    </source>
</reference>
<dbReference type="Proteomes" id="UP001365542">
    <property type="component" value="Unassembled WGS sequence"/>
</dbReference>
<keyword evidence="3" id="KW-1185">Reference proteome</keyword>
<comment type="caution">
    <text evidence="2">The sequence shown here is derived from an EMBL/GenBank/DDBJ whole genome shotgun (WGS) entry which is preliminary data.</text>
</comment>
<evidence type="ECO:0000313" key="3">
    <source>
        <dbReference type="Proteomes" id="UP001365542"/>
    </source>
</evidence>
<accession>A0AAV9X5K1</accession>
<dbReference type="Gene3D" id="1.20.1280.50">
    <property type="match status" value="1"/>
</dbReference>
<evidence type="ECO:0000259" key="1">
    <source>
        <dbReference type="PROSITE" id="PS50181"/>
    </source>
</evidence>
<dbReference type="InterPro" id="IPR001810">
    <property type="entry name" value="F-box_dom"/>
</dbReference>
<dbReference type="EMBL" id="JAVHJO010000009">
    <property type="protein sequence ID" value="KAK6537354.1"/>
    <property type="molecule type" value="Genomic_DNA"/>
</dbReference>
<evidence type="ECO:0000313" key="2">
    <source>
        <dbReference type="EMBL" id="KAK6537354.1"/>
    </source>
</evidence>